<dbReference type="CDD" id="cd12108">
    <property type="entry name" value="Hr-like"/>
    <property type="match status" value="1"/>
</dbReference>
<evidence type="ECO:0000259" key="2">
    <source>
        <dbReference type="Pfam" id="PF01814"/>
    </source>
</evidence>
<reference evidence="3" key="1">
    <citation type="journal article" date="2023" name="Mol. Phylogenet. Evol.">
        <title>Genome-scale phylogeny and comparative genomics of the fungal order Sordariales.</title>
        <authorList>
            <person name="Hensen N."/>
            <person name="Bonometti L."/>
            <person name="Westerberg I."/>
            <person name="Brannstrom I.O."/>
            <person name="Guillou S."/>
            <person name="Cros-Aarteil S."/>
            <person name="Calhoun S."/>
            <person name="Haridas S."/>
            <person name="Kuo A."/>
            <person name="Mondo S."/>
            <person name="Pangilinan J."/>
            <person name="Riley R."/>
            <person name="LaButti K."/>
            <person name="Andreopoulos B."/>
            <person name="Lipzen A."/>
            <person name="Chen C."/>
            <person name="Yan M."/>
            <person name="Daum C."/>
            <person name="Ng V."/>
            <person name="Clum A."/>
            <person name="Steindorff A."/>
            <person name="Ohm R.A."/>
            <person name="Martin F."/>
            <person name="Silar P."/>
            <person name="Natvig D.O."/>
            <person name="Lalanne C."/>
            <person name="Gautier V."/>
            <person name="Ament-Velasquez S.L."/>
            <person name="Kruys A."/>
            <person name="Hutchinson M.I."/>
            <person name="Powell A.J."/>
            <person name="Barry K."/>
            <person name="Miller A.N."/>
            <person name="Grigoriev I.V."/>
            <person name="Debuchy R."/>
            <person name="Gladieux P."/>
            <person name="Hiltunen Thoren M."/>
            <person name="Johannesson H."/>
        </authorList>
    </citation>
    <scope>NUCLEOTIDE SEQUENCE</scope>
    <source>
        <strain evidence="3">CBS 103.79</strain>
    </source>
</reference>
<dbReference type="Gene3D" id="1.20.120.520">
    <property type="entry name" value="nmb1532 protein domain like"/>
    <property type="match status" value="1"/>
</dbReference>
<evidence type="ECO:0000313" key="4">
    <source>
        <dbReference type="Proteomes" id="UP001303889"/>
    </source>
</evidence>
<gene>
    <name evidence="3" type="ORF">C8A05DRAFT_40698</name>
</gene>
<dbReference type="PANTHER" id="PTHR38048:SF1">
    <property type="entry name" value="HEMERYTHRIN-LIKE DOMAIN-CONTAINING PROTEIN"/>
    <property type="match status" value="1"/>
</dbReference>
<sequence>MTYETTSEPTAPAHNGAAVDRAGTPQPDGVPKAPESGSGPDPKPEPEAEPTLPPLTPQEFRIYNRLAEQMDYFHDHFRQMYSTLHTACATNRRPANMTLKQFLDEGIRLARYLDMHHSIEETHLYPLLGRKMPEFRVTAPPASSGSGKGKKAGGGKGARVKEECELLRQHRLIHEGVDEMADYLRRCKDRECELELGVLKEKLDSWGSVLLQHLDEEVRDLGAEKMRRYWTVQEVKAFPM</sequence>
<dbReference type="Proteomes" id="UP001303889">
    <property type="component" value="Unassembled WGS sequence"/>
</dbReference>
<dbReference type="Pfam" id="PF01814">
    <property type="entry name" value="Hemerythrin"/>
    <property type="match status" value="1"/>
</dbReference>
<dbReference type="EMBL" id="MU855325">
    <property type="protein sequence ID" value="KAK3906504.1"/>
    <property type="molecule type" value="Genomic_DNA"/>
</dbReference>
<evidence type="ECO:0000256" key="1">
    <source>
        <dbReference type="SAM" id="MobiDB-lite"/>
    </source>
</evidence>
<dbReference type="InterPro" id="IPR012312">
    <property type="entry name" value="Hemerythrin-like"/>
</dbReference>
<organism evidence="3 4">
    <name type="scientific">Staphylotrichum tortipilum</name>
    <dbReference type="NCBI Taxonomy" id="2831512"/>
    <lineage>
        <taxon>Eukaryota</taxon>
        <taxon>Fungi</taxon>
        <taxon>Dikarya</taxon>
        <taxon>Ascomycota</taxon>
        <taxon>Pezizomycotina</taxon>
        <taxon>Sordariomycetes</taxon>
        <taxon>Sordariomycetidae</taxon>
        <taxon>Sordariales</taxon>
        <taxon>Chaetomiaceae</taxon>
        <taxon>Staphylotrichum</taxon>
    </lineage>
</organism>
<feature type="domain" description="Hemerythrin-like" evidence="2">
    <location>
        <begin position="67"/>
        <end position="131"/>
    </location>
</feature>
<dbReference type="AlphaFoldDB" id="A0AAN6MT73"/>
<protein>
    <recommendedName>
        <fullName evidence="2">Hemerythrin-like domain-containing protein</fullName>
    </recommendedName>
</protein>
<dbReference type="InterPro" id="IPR053206">
    <property type="entry name" value="Dimeric_xanthone_biosynth"/>
</dbReference>
<feature type="region of interest" description="Disordered" evidence="1">
    <location>
        <begin position="136"/>
        <end position="157"/>
    </location>
</feature>
<proteinExistence type="predicted"/>
<comment type="caution">
    <text evidence="3">The sequence shown here is derived from an EMBL/GenBank/DDBJ whole genome shotgun (WGS) entry which is preliminary data.</text>
</comment>
<dbReference type="PANTHER" id="PTHR38048">
    <property type="entry name" value="EXPRESSED PROTEIN"/>
    <property type="match status" value="1"/>
</dbReference>
<keyword evidence="4" id="KW-1185">Reference proteome</keyword>
<accession>A0AAN6MT73</accession>
<feature type="region of interest" description="Disordered" evidence="1">
    <location>
        <begin position="1"/>
        <end position="56"/>
    </location>
</feature>
<reference evidence="3" key="2">
    <citation type="submission" date="2023-05" db="EMBL/GenBank/DDBJ databases">
        <authorList>
            <consortium name="Lawrence Berkeley National Laboratory"/>
            <person name="Steindorff A."/>
            <person name="Hensen N."/>
            <person name="Bonometti L."/>
            <person name="Westerberg I."/>
            <person name="Brannstrom I.O."/>
            <person name="Guillou S."/>
            <person name="Cros-Aarteil S."/>
            <person name="Calhoun S."/>
            <person name="Haridas S."/>
            <person name="Kuo A."/>
            <person name="Mondo S."/>
            <person name="Pangilinan J."/>
            <person name="Riley R."/>
            <person name="Labutti K."/>
            <person name="Andreopoulos B."/>
            <person name="Lipzen A."/>
            <person name="Chen C."/>
            <person name="Yanf M."/>
            <person name="Daum C."/>
            <person name="Ng V."/>
            <person name="Clum A."/>
            <person name="Ohm R."/>
            <person name="Martin F."/>
            <person name="Silar P."/>
            <person name="Natvig D."/>
            <person name="Lalanne C."/>
            <person name="Gautier V."/>
            <person name="Ament-Velasquez S.L."/>
            <person name="Kruys A."/>
            <person name="Hutchinson M.I."/>
            <person name="Powell A.J."/>
            <person name="Barry K."/>
            <person name="Miller A.N."/>
            <person name="Grigoriev I.V."/>
            <person name="Debuchy R."/>
            <person name="Gladieux P."/>
            <person name="Thoren M.H."/>
            <person name="Johannesson H."/>
        </authorList>
    </citation>
    <scope>NUCLEOTIDE SEQUENCE</scope>
    <source>
        <strain evidence="3">CBS 103.79</strain>
    </source>
</reference>
<name>A0AAN6MT73_9PEZI</name>
<evidence type="ECO:0000313" key="3">
    <source>
        <dbReference type="EMBL" id="KAK3906504.1"/>
    </source>
</evidence>